<dbReference type="Pfam" id="PF00069">
    <property type="entry name" value="Pkinase"/>
    <property type="match status" value="1"/>
</dbReference>
<dbReference type="AlphaFoldDB" id="A0A6A3H7F6"/>
<evidence type="ECO:0000313" key="4">
    <source>
        <dbReference type="Proteomes" id="UP000460718"/>
    </source>
</evidence>
<dbReference type="PANTHER" id="PTHR44329">
    <property type="entry name" value="SERINE/THREONINE-PROTEIN KINASE TNNI3K-RELATED"/>
    <property type="match status" value="1"/>
</dbReference>
<keyword evidence="1" id="KW-1133">Transmembrane helix</keyword>
<dbReference type="Gene3D" id="1.10.510.10">
    <property type="entry name" value="Transferase(Phosphotransferase) domain 1"/>
    <property type="match status" value="1"/>
</dbReference>
<comment type="caution">
    <text evidence="3">The sequence shown here is derived from an EMBL/GenBank/DDBJ whole genome shotgun (WGS) entry which is preliminary data.</text>
</comment>
<dbReference type="EMBL" id="QXFW01004626">
    <property type="protein sequence ID" value="KAE8964955.1"/>
    <property type="molecule type" value="Genomic_DNA"/>
</dbReference>
<evidence type="ECO:0000259" key="2">
    <source>
        <dbReference type="PROSITE" id="PS50011"/>
    </source>
</evidence>
<dbReference type="InterPro" id="IPR051681">
    <property type="entry name" value="Ser/Thr_Kinases-Pseudokinases"/>
</dbReference>
<dbReference type="InterPro" id="IPR000719">
    <property type="entry name" value="Prot_kinase_dom"/>
</dbReference>
<name>A0A6A3H7F6_9STRA</name>
<feature type="domain" description="Protein kinase" evidence="2">
    <location>
        <begin position="283"/>
        <end position="560"/>
    </location>
</feature>
<dbReference type="PROSITE" id="PS00108">
    <property type="entry name" value="PROTEIN_KINASE_ST"/>
    <property type="match status" value="1"/>
</dbReference>
<gene>
    <name evidence="3" type="ORF">PF011_g28480</name>
</gene>
<organism evidence="3 4">
    <name type="scientific">Phytophthora fragariae</name>
    <dbReference type="NCBI Taxonomy" id="53985"/>
    <lineage>
        <taxon>Eukaryota</taxon>
        <taxon>Sar</taxon>
        <taxon>Stramenopiles</taxon>
        <taxon>Oomycota</taxon>
        <taxon>Peronosporomycetes</taxon>
        <taxon>Peronosporales</taxon>
        <taxon>Peronosporaceae</taxon>
        <taxon>Phytophthora</taxon>
    </lineage>
</organism>
<dbReference type="SMART" id="SM00220">
    <property type="entry name" value="S_TKc"/>
    <property type="match status" value="1"/>
</dbReference>
<keyword evidence="1" id="KW-0812">Transmembrane</keyword>
<dbReference type="GO" id="GO:0004674">
    <property type="term" value="F:protein serine/threonine kinase activity"/>
    <property type="evidence" value="ECO:0007669"/>
    <property type="project" value="TreeGrafter"/>
</dbReference>
<dbReference type="PANTHER" id="PTHR44329:SF214">
    <property type="entry name" value="PROTEIN KINASE DOMAIN-CONTAINING PROTEIN"/>
    <property type="match status" value="1"/>
</dbReference>
<protein>
    <recommendedName>
        <fullName evidence="2">Protein kinase domain-containing protein</fullName>
    </recommendedName>
</protein>
<accession>A0A6A3H7F6</accession>
<dbReference type="Proteomes" id="UP000460718">
    <property type="component" value="Unassembled WGS sequence"/>
</dbReference>
<keyword evidence="1" id="KW-0472">Membrane</keyword>
<evidence type="ECO:0000256" key="1">
    <source>
        <dbReference type="SAM" id="Phobius"/>
    </source>
</evidence>
<dbReference type="InterPro" id="IPR011009">
    <property type="entry name" value="Kinase-like_dom_sf"/>
</dbReference>
<feature type="transmembrane region" description="Helical" evidence="1">
    <location>
        <begin position="341"/>
        <end position="362"/>
    </location>
</feature>
<dbReference type="Gene3D" id="3.30.200.20">
    <property type="entry name" value="Phosphorylase Kinase, domain 1"/>
    <property type="match status" value="1"/>
</dbReference>
<evidence type="ECO:0000313" key="3">
    <source>
        <dbReference type="EMBL" id="KAE8964955.1"/>
    </source>
</evidence>
<sequence length="560" mass="60405">MVLPVLVPMNLSLTAHYRGDTCTGAPYFVNIANGGDICSNKTCVMDPNLASSGSGEVDRVSIVCSPDFLKAMKELFGRADYLVWVSFMDSNCTYLDFGSGYSATTDCVGAYGESGYYKNLLHNNETATIESYNSSACSSNSLTSTEYVNRSSLVNHTCESNGYRWYSSLEEAVAESSASSNESSASGSSHIDASSSGSILTASDTSGNSSGTVVGVIVGIIIAIAAIVAIVFVRRRNKEKYQNSQAGSTQASGTSSLEAAANGQRGLWDDDVITAKRIPRDKLKVKKLLSRGAYGEVYSGVFNRQQVAVKMLTPATRASIQHVNAFLAEAKMTAMMDHPHVVSFVGVAWVSLSDLCVVFEFMDGGDLRSLLDKYLTSKHSLGFVRQKATIALHICHALTYLHSLAPPVIHRDLKSRNVLLSKAMGAKLTDFGISRERLDRTMTAGVGTSLWMAPEVMLGERYDVKADIFSFGVVLSELDVHTLPYAQTKKKNRETEGRELTDATLLQRVATGSIQVEFSDANLLSITELGKACVSVDPNDRPSAAEALYKLQVVLAHELA</sequence>
<proteinExistence type="predicted"/>
<reference evidence="3 4" key="1">
    <citation type="submission" date="2018-09" db="EMBL/GenBank/DDBJ databases">
        <title>Genomic investigation of the strawberry pathogen Phytophthora fragariae indicates pathogenicity is determined by transcriptional variation in three key races.</title>
        <authorList>
            <person name="Adams T.M."/>
            <person name="Armitage A.D."/>
            <person name="Sobczyk M.K."/>
            <person name="Bates H.J."/>
            <person name="Dunwell J.M."/>
            <person name="Nellist C.F."/>
            <person name="Harrison R.J."/>
        </authorList>
    </citation>
    <scope>NUCLEOTIDE SEQUENCE [LARGE SCALE GENOMIC DNA]</scope>
    <source>
        <strain evidence="3 4">SCRP245</strain>
    </source>
</reference>
<dbReference type="GO" id="GO:0005524">
    <property type="term" value="F:ATP binding"/>
    <property type="evidence" value="ECO:0007669"/>
    <property type="project" value="InterPro"/>
</dbReference>
<feature type="transmembrane region" description="Helical" evidence="1">
    <location>
        <begin position="213"/>
        <end position="233"/>
    </location>
</feature>
<dbReference type="PROSITE" id="PS50011">
    <property type="entry name" value="PROTEIN_KINASE_DOM"/>
    <property type="match status" value="1"/>
</dbReference>
<dbReference type="InterPro" id="IPR008271">
    <property type="entry name" value="Ser/Thr_kinase_AS"/>
</dbReference>
<dbReference type="SUPFAM" id="SSF56112">
    <property type="entry name" value="Protein kinase-like (PK-like)"/>
    <property type="match status" value="1"/>
</dbReference>